<proteinExistence type="predicted"/>
<dbReference type="InterPro" id="IPR050535">
    <property type="entry name" value="DNA_Repair-Maintenance_Comp"/>
</dbReference>
<keyword evidence="3" id="KW-0269">Exonuclease</keyword>
<dbReference type="InterPro" id="IPR029052">
    <property type="entry name" value="Metallo-depent_PP-like"/>
</dbReference>
<dbReference type="GO" id="GO:0004527">
    <property type="term" value="F:exonuclease activity"/>
    <property type="evidence" value="ECO:0007669"/>
    <property type="project" value="UniProtKB-KW"/>
</dbReference>
<dbReference type="PANTHER" id="PTHR30337:SF7">
    <property type="entry name" value="PHOSPHOESTERASE"/>
    <property type="match status" value="1"/>
</dbReference>
<dbReference type="InterPro" id="IPR041796">
    <property type="entry name" value="Mre11_N"/>
</dbReference>
<keyword evidence="4" id="KW-1185">Reference proteome</keyword>
<feature type="domain" description="Calcineurin-like phosphoesterase" evidence="2">
    <location>
        <begin position="3"/>
        <end position="190"/>
    </location>
</feature>
<keyword evidence="1" id="KW-0378">Hydrolase</keyword>
<dbReference type="Pfam" id="PF00149">
    <property type="entry name" value="Metallophos"/>
    <property type="match status" value="1"/>
</dbReference>
<sequence length="364" mass="40337">MLKVIHGADFHLDAPFHALPPEKAAGRRAEQRELLFRLAELANREGADLVLLSGDLFDGAEIYGETLEALEKALGSIRGQVFIAPGNHDFWSARSPYAALEWPENVHIFTEPHLETVELPELGCTVYGAAFTGAHRSDRVLEGFHAPEDGKIHLLVLHADGTPNSTYGPITEEDLAGSGLDYAALGHIHARIGPRRAGATVWAYPGCPEGRGFDELGDKGVLCGSVEQGNVQMDFVPLCSRRYLIREVDVTARMPEEALREALPEGESPDFCRILLTGERGMEGLDLEKLEALARPHYYSVSVRDKTRMRQDLWARAEEDTLTGLFLRAMRRRLEEAHDEEARAAVERAARFGLAALENREEPQ</sequence>
<comment type="caution">
    <text evidence="3">The sequence shown here is derived from an EMBL/GenBank/DDBJ whole genome shotgun (WGS) entry which is preliminary data.</text>
</comment>
<gene>
    <name evidence="3" type="ORF">H8S34_10735</name>
</gene>
<evidence type="ECO:0000256" key="1">
    <source>
        <dbReference type="ARBA" id="ARBA00022801"/>
    </source>
</evidence>
<dbReference type="EMBL" id="JACOPR010000006">
    <property type="protein sequence ID" value="MBC5731305.1"/>
    <property type="molecule type" value="Genomic_DNA"/>
</dbReference>
<name>A0ABR7HUW7_9FIRM</name>
<organism evidence="3 4">
    <name type="scientific">Pseudoflavonifractor hominis</name>
    <dbReference type="NCBI Taxonomy" id="2763059"/>
    <lineage>
        <taxon>Bacteria</taxon>
        <taxon>Bacillati</taxon>
        <taxon>Bacillota</taxon>
        <taxon>Clostridia</taxon>
        <taxon>Eubacteriales</taxon>
        <taxon>Oscillospiraceae</taxon>
        <taxon>Pseudoflavonifractor</taxon>
    </lineage>
</organism>
<evidence type="ECO:0000313" key="4">
    <source>
        <dbReference type="Proteomes" id="UP000660021"/>
    </source>
</evidence>
<keyword evidence="3" id="KW-0540">Nuclease</keyword>
<dbReference type="RefSeq" id="WP_101691500.1">
    <property type="nucleotide sequence ID" value="NZ_JACOPR010000006.1"/>
</dbReference>
<dbReference type="Proteomes" id="UP000660021">
    <property type="component" value="Unassembled WGS sequence"/>
</dbReference>
<dbReference type="InterPro" id="IPR004843">
    <property type="entry name" value="Calcineurin-like_PHP"/>
</dbReference>
<dbReference type="Gene3D" id="3.60.21.10">
    <property type="match status" value="1"/>
</dbReference>
<dbReference type="SUPFAM" id="SSF56300">
    <property type="entry name" value="Metallo-dependent phosphatases"/>
    <property type="match status" value="1"/>
</dbReference>
<evidence type="ECO:0000259" key="2">
    <source>
        <dbReference type="Pfam" id="PF00149"/>
    </source>
</evidence>
<protein>
    <submittedName>
        <fullName evidence="3">DNA repair exonuclease</fullName>
    </submittedName>
</protein>
<dbReference type="CDD" id="cd00840">
    <property type="entry name" value="MPP_Mre11_N"/>
    <property type="match status" value="1"/>
</dbReference>
<evidence type="ECO:0000313" key="3">
    <source>
        <dbReference type="EMBL" id="MBC5731305.1"/>
    </source>
</evidence>
<dbReference type="PANTHER" id="PTHR30337">
    <property type="entry name" value="COMPONENT OF ATP-DEPENDENT DSDNA EXONUCLEASE"/>
    <property type="match status" value="1"/>
</dbReference>
<accession>A0ABR7HUW7</accession>
<reference evidence="3 4" key="1">
    <citation type="submission" date="2020-08" db="EMBL/GenBank/DDBJ databases">
        <title>Genome public.</title>
        <authorList>
            <person name="Liu C."/>
            <person name="Sun Q."/>
        </authorList>
    </citation>
    <scope>NUCLEOTIDE SEQUENCE [LARGE SCALE GENOMIC DNA]</scope>
    <source>
        <strain evidence="3 4">New-38</strain>
    </source>
</reference>